<dbReference type="Proteomes" id="UP000662888">
    <property type="component" value="Chromosome"/>
</dbReference>
<reference evidence="3 4" key="1">
    <citation type="submission" date="2020-11" db="EMBL/GenBank/DDBJ databases">
        <authorList>
            <person name="Sun Q."/>
        </authorList>
    </citation>
    <scope>NUCLEOTIDE SEQUENCE [LARGE SCALE GENOMIC DNA]</scope>
    <source>
        <strain evidence="3 4">P8398</strain>
    </source>
</reference>
<sequence length="127" mass="13465">MDGLVNARLLLCAAALALQGAAMAQPLADPTRPPARFYAPAGDPATAPPPPMANAAPQLQSVLIARHPGGRHVAVIDGQTVRLGDQFKGARVAQMTQTEVVLVDGKSRRVLRLYPPAPPPQRHNERD</sequence>
<feature type="signal peptide" evidence="2">
    <location>
        <begin position="1"/>
        <end position="24"/>
    </location>
</feature>
<feature type="region of interest" description="Disordered" evidence="1">
    <location>
        <begin position="34"/>
        <end position="57"/>
    </location>
</feature>
<name>A0AA48W8X3_9BURK</name>
<keyword evidence="2" id="KW-0732">Signal</keyword>
<proteinExistence type="predicted"/>
<organism evidence="3 4">
    <name type="scientific">Massilia antarctica</name>
    <dbReference type="NCBI Taxonomy" id="2765360"/>
    <lineage>
        <taxon>Bacteria</taxon>
        <taxon>Pseudomonadati</taxon>
        <taxon>Pseudomonadota</taxon>
        <taxon>Betaproteobacteria</taxon>
        <taxon>Burkholderiales</taxon>
        <taxon>Oxalobacteraceae</taxon>
        <taxon>Telluria group</taxon>
        <taxon>Massilia</taxon>
    </lineage>
</organism>
<evidence type="ECO:0000256" key="1">
    <source>
        <dbReference type="SAM" id="MobiDB-lite"/>
    </source>
</evidence>
<feature type="chain" id="PRO_5045703642" description="MSHA biogenesis protein MshK" evidence="2">
    <location>
        <begin position="25"/>
        <end position="127"/>
    </location>
</feature>
<evidence type="ECO:0000313" key="3">
    <source>
        <dbReference type="EMBL" id="QPI48225.1"/>
    </source>
</evidence>
<keyword evidence="4" id="KW-1185">Reference proteome</keyword>
<evidence type="ECO:0000313" key="4">
    <source>
        <dbReference type="Proteomes" id="UP000662888"/>
    </source>
</evidence>
<protein>
    <recommendedName>
        <fullName evidence="5">MSHA biogenesis protein MshK</fullName>
    </recommendedName>
</protein>
<accession>A0AA48W8X3</accession>
<dbReference type="EMBL" id="CP065053">
    <property type="protein sequence ID" value="QPI48225.1"/>
    <property type="molecule type" value="Genomic_DNA"/>
</dbReference>
<gene>
    <name evidence="3" type="ORF">IV454_22130</name>
</gene>
<evidence type="ECO:0008006" key="5">
    <source>
        <dbReference type="Google" id="ProtNLM"/>
    </source>
</evidence>
<evidence type="ECO:0000256" key="2">
    <source>
        <dbReference type="SAM" id="SignalP"/>
    </source>
</evidence>
<dbReference type="RefSeq" id="WP_206087862.1">
    <property type="nucleotide sequence ID" value="NZ_CP065053.1"/>
</dbReference>